<accession>A0ABD1D1Q4</accession>
<comment type="similarity">
    <text evidence="2">Belongs to the gastrin/cholecystokinin family.</text>
</comment>
<dbReference type="GO" id="GO:0005576">
    <property type="term" value="C:extracellular region"/>
    <property type="evidence" value="ECO:0007669"/>
    <property type="project" value="UniProtKB-SubCell"/>
</dbReference>
<gene>
    <name evidence="6" type="ORF">pipiens_013260</name>
</gene>
<keyword evidence="5" id="KW-0527">Neuropeptide</keyword>
<proteinExistence type="inferred from homology"/>
<dbReference type="GO" id="GO:0007218">
    <property type="term" value="P:neuropeptide signaling pathway"/>
    <property type="evidence" value="ECO:0007669"/>
    <property type="project" value="UniProtKB-KW"/>
</dbReference>
<dbReference type="AlphaFoldDB" id="A0ABD1D1Q4"/>
<evidence type="ECO:0000256" key="2">
    <source>
        <dbReference type="ARBA" id="ARBA00006273"/>
    </source>
</evidence>
<evidence type="ECO:0000256" key="4">
    <source>
        <dbReference type="ARBA" id="ARBA00022815"/>
    </source>
</evidence>
<comment type="caution">
    <text evidence="6">The sequence shown here is derived from an EMBL/GenBank/DDBJ whole genome shotgun (WGS) entry which is preliminary data.</text>
</comment>
<dbReference type="Proteomes" id="UP001562425">
    <property type="component" value="Unassembled WGS sequence"/>
</dbReference>
<comment type="subcellular location">
    <subcellularLocation>
        <location evidence="1">Secreted</location>
    </subcellularLocation>
</comment>
<reference evidence="6 7" key="1">
    <citation type="submission" date="2024-05" db="EMBL/GenBank/DDBJ databases">
        <title>Culex pipiens pipiens assembly and annotation.</title>
        <authorList>
            <person name="Alout H."/>
            <person name="Durand T."/>
        </authorList>
    </citation>
    <scope>NUCLEOTIDE SEQUENCE [LARGE SCALE GENOMIC DNA]</scope>
    <source>
        <strain evidence="6">HA-2024</strain>
        <tissue evidence="6">Whole body</tissue>
    </source>
</reference>
<protein>
    <submittedName>
        <fullName evidence="6">Uncharacterized protein</fullName>
    </submittedName>
</protein>
<keyword evidence="3" id="KW-0964">Secreted</keyword>
<dbReference type="Pfam" id="PF08257">
    <property type="entry name" value="Sulfakinin"/>
    <property type="match status" value="2"/>
</dbReference>
<dbReference type="EMBL" id="JBEHCU010008501">
    <property type="protein sequence ID" value="KAL1382277.1"/>
    <property type="molecule type" value="Genomic_DNA"/>
</dbReference>
<dbReference type="PROSITE" id="PS00259">
    <property type="entry name" value="GASTRIN"/>
    <property type="match status" value="1"/>
</dbReference>
<evidence type="ECO:0000313" key="6">
    <source>
        <dbReference type="EMBL" id="KAL1382277.1"/>
    </source>
</evidence>
<name>A0ABD1D1Q4_CULPP</name>
<evidence type="ECO:0000313" key="7">
    <source>
        <dbReference type="Proteomes" id="UP001562425"/>
    </source>
</evidence>
<sequence length="313" mass="34638">MLGPTPSRVIKIAKEKSQKLFTAESERFSFKIDRFLTVYHGYNQIKPKVFPKRLSTMFSADVVVPSEDDTRRPDFFQSSPLMATSSLRRHQRERGLREGQLDTSSKIRIVLPANAAAAAQNATVQPRSLVGTPRRTKKVVGGPKTPTKVVLTTPKRIRAGNEGILCSSVMLTYKEGLFFHEKDMTLASEAVPTGSGNPKLLSGSVDTAENLLSDENLNKLQTAWFKSTYNRRSSAVGGGDARAAVATYPVLRRTAPAAAVAVPNSMGYFADISLLDDEDIQKRFDDYGHMRFGKRGGEGDQFDDYGHMRFGRR</sequence>
<evidence type="ECO:0000256" key="1">
    <source>
        <dbReference type="ARBA" id="ARBA00004613"/>
    </source>
</evidence>
<evidence type="ECO:0000256" key="5">
    <source>
        <dbReference type="ARBA" id="ARBA00023320"/>
    </source>
</evidence>
<keyword evidence="4" id="KW-0027">Amidation</keyword>
<dbReference type="InterPro" id="IPR013259">
    <property type="entry name" value="Sulfakinin"/>
</dbReference>
<dbReference type="InterPro" id="IPR013152">
    <property type="entry name" value="Gastrin/cholecystokinin_CS"/>
</dbReference>
<evidence type="ECO:0000256" key="3">
    <source>
        <dbReference type="ARBA" id="ARBA00022525"/>
    </source>
</evidence>
<keyword evidence="7" id="KW-1185">Reference proteome</keyword>
<organism evidence="6 7">
    <name type="scientific">Culex pipiens pipiens</name>
    <name type="common">Northern house mosquito</name>
    <dbReference type="NCBI Taxonomy" id="38569"/>
    <lineage>
        <taxon>Eukaryota</taxon>
        <taxon>Metazoa</taxon>
        <taxon>Ecdysozoa</taxon>
        <taxon>Arthropoda</taxon>
        <taxon>Hexapoda</taxon>
        <taxon>Insecta</taxon>
        <taxon>Pterygota</taxon>
        <taxon>Neoptera</taxon>
        <taxon>Endopterygota</taxon>
        <taxon>Diptera</taxon>
        <taxon>Nematocera</taxon>
        <taxon>Culicoidea</taxon>
        <taxon>Culicidae</taxon>
        <taxon>Culicinae</taxon>
        <taxon>Culicini</taxon>
        <taxon>Culex</taxon>
        <taxon>Culex</taxon>
    </lineage>
</organism>